<gene>
    <name evidence="1" type="ORF">SDC9_34742</name>
</gene>
<evidence type="ECO:0000313" key="1">
    <source>
        <dbReference type="EMBL" id="MPL88716.1"/>
    </source>
</evidence>
<name>A0A644VBJ6_9ZZZZ</name>
<dbReference type="InterPro" id="IPR058060">
    <property type="entry name" value="HYC_CC_PP"/>
</dbReference>
<proteinExistence type="predicted"/>
<sequence length="144" mass="16105">MKQIRNISLITLILLYISAGLGYGLHICSEEGSVTPVLMIQDDTCENVHDHSHHQGCVGECTSKDNHSDGCCHTEVYQLEDKYETTTSVQIEQPTELLLSVALLSNTGRIALNNLSEEFRPIPEYSPPELVPSNFYSLISVWRL</sequence>
<protein>
    <submittedName>
        <fullName evidence="1">Uncharacterized protein</fullName>
    </submittedName>
</protein>
<comment type="caution">
    <text evidence="1">The sequence shown here is derived from an EMBL/GenBank/DDBJ whole genome shotgun (WGS) entry which is preliminary data.</text>
</comment>
<reference evidence="1" key="1">
    <citation type="submission" date="2019-08" db="EMBL/GenBank/DDBJ databases">
        <authorList>
            <person name="Kucharzyk K."/>
            <person name="Murdoch R.W."/>
            <person name="Higgins S."/>
            <person name="Loffler F."/>
        </authorList>
    </citation>
    <scope>NUCLEOTIDE SEQUENCE</scope>
</reference>
<dbReference type="AlphaFoldDB" id="A0A644VBJ6"/>
<dbReference type="EMBL" id="VSSQ01000263">
    <property type="protein sequence ID" value="MPL88716.1"/>
    <property type="molecule type" value="Genomic_DNA"/>
</dbReference>
<dbReference type="NCBIfam" id="NF047658">
    <property type="entry name" value="HYC_CC_PP"/>
    <property type="match status" value="1"/>
</dbReference>
<organism evidence="1">
    <name type="scientific">bioreactor metagenome</name>
    <dbReference type="NCBI Taxonomy" id="1076179"/>
    <lineage>
        <taxon>unclassified sequences</taxon>
        <taxon>metagenomes</taxon>
        <taxon>ecological metagenomes</taxon>
    </lineage>
</organism>
<accession>A0A644VBJ6</accession>